<evidence type="ECO:0000256" key="1">
    <source>
        <dbReference type="SAM" id="MobiDB-lite"/>
    </source>
</evidence>
<dbReference type="GeneID" id="134288971"/>
<dbReference type="EnsemblMetazoa" id="AALFPA23_008434.R11388">
    <property type="protein sequence ID" value="AALFPA23_008434.P11388"/>
    <property type="gene ID" value="AALFPA23_008434"/>
</dbReference>
<dbReference type="PROSITE" id="PS50878">
    <property type="entry name" value="RT_POL"/>
    <property type="match status" value="1"/>
</dbReference>
<dbReference type="RefSeq" id="XP_062710896.1">
    <property type="nucleotide sequence ID" value="XM_062854912.1"/>
</dbReference>
<proteinExistence type="predicted"/>
<dbReference type="Pfam" id="PF26215">
    <property type="entry name" value="HTH_animal"/>
    <property type="match status" value="1"/>
</dbReference>
<dbReference type="PANTHER" id="PTHR21301:SF10">
    <property type="entry name" value="REVERSE TRANSCRIPTASE DOMAIN-CONTAINING PROTEIN"/>
    <property type="match status" value="1"/>
</dbReference>
<organism evidence="3 4">
    <name type="scientific">Aedes albopictus</name>
    <name type="common">Asian tiger mosquito</name>
    <name type="synonym">Stegomyia albopicta</name>
    <dbReference type="NCBI Taxonomy" id="7160"/>
    <lineage>
        <taxon>Eukaryota</taxon>
        <taxon>Metazoa</taxon>
        <taxon>Ecdysozoa</taxon>
        <taxon>Arthropoda</taxon>
        <taxon>Hexapoda</taxon>
        <taxon>Insecta</taxon>
        <taxon>Pterygota</taxon>
        <taxon>Neoptera</taxon>
        <taxon>Endopterygota</taxon>
        <taxon>Diptera</taxon>
        <taxon>Nematocera</taxon>
        <taxon>Culicoidea</taxon>
        <taxon>Culicidae</taxon>
        <taxon>Culicinae</taxon>
        <taxon>Aedini</taxon>
        <taxon>Aedes</taxon>
        <taxon>Stegomyia</taxon>
    </lineage>
</organism>
<accession>A0ABM1YEH8</accession>
<sequence>MYQQDYERKMFSLLEDNTYKVETRDSTTGIQKSTNALVERLYNLQLIDTRIKYRLPTVYHSLVPNVTAPTYPLSKFLTNVLQRSTHSEYNIKDNFEIAEYIRNITLRREDKFYIQLFGTAMGSPLSPVLADIVMNTLLDNTRRQIPFEMPVLKKFVDDLILVLPVDQVDLFNIYKPHIQFTKEEKIDGKLPFLDMIVTRNPDQILSTQCMKSNVTENLIYRVNRLSNNQKLQQQNQTVFKILRMNDYPAKLIKRLTSKMTVSHSHHNEVVTVENPPETSQSVNLNTNNNNDRGTSTENILYRSLPYVPVFSSHTTVKIIGNNKDPVEPPLQSNVVCISNTMQRLSNGICTSV</sequence>
<protein>
    <recommendedName>
        <fullName evidence="2">Reverse transcriptase domain-containing protein</fullName>
    </recommendedName>
</protein>
<reference evidence="3" key="2">
    <citation type="submission" date="2025-05" db="UniProtKB">
        <authorList>
            <consortium name="EnsemblMetazoa"/>
        </authorList>
    </citation>
    <scope>IDENTIFICATION</scope>
    <source>
        <strain evidence="3">Foshan</strain>
    </source>
</reference>
<keyword evidence="4" id="KW-1185">Reference proteome</keyword>
<feature type="region of interest" description="Disordered" evidence="1">
    <location>
        <begin position="273"/>
        <end position="292"/>
    </location>
</feature>
<feature type="domain" description="Reverse transcriptase" evidence="2">
    <location>
        <begin position="1"/>
        <end position="225"/>
    </location>
</feature>
<evidence type="ECO:0000259" key="2">
    <source>
        <dbReference type="PROSITE" id="PS50878"/>
    </source>
</evidence>
<reference evidence="4" key="1">
    <citation type="journal article" date="2015" name="Proc. Natl. Acad. Sci. U.S.A.">
        <title>Genome sequence of the Asian Tiger mosquito, Aedes albopictus, reveals insights into its biology, genetics, and evolution.</title>
        <authorList>
            <person name="Chen X.G."/>
            <person name="Jiang X."/>
            <person name="Gu J."/>
            <person name="Xu M."/>
            <person name="Wu Y."/>
            <person name="Deng Y."/>
            <person name="Zhang C."/>
            <person name="Bonizzoni M."/>
            <person name="Dermauw W."/>
            <person name="Vontas J."/>
            <person name="Armbruster P."/>
            <person name="Huang X."/>
            <person name="Yang Y."/>
            <person name="Zhang H."/>
            <person name="He W."/>
            <person name="Peng H."/>
            <person name="Liu Y."/>
            <person name="Wu K."/>
            <person name="Chen J."/>
            <person name="Lirakis M."/>
            <person name="Topalis P."/>
            <person name="Van Leeuwen T."/>
            <person name="Hall A.B."/>
            <person name="Jiang X."/>
            <person name="Thorpe C."/>
            <person name="Mueller R.L."/>
            <person name="Sun C."/>
            <person name="Waterhouse R.M."/>
            <person name="Yan G."/>
            <person name="Tu Z.J."/>
            <person name="Fang X."/>
            <person name="James A.A."/>
        </authorList>
    </citation>
    <scope>NUCLEOTIDE SEQUENCE [LARGE SCALE GENOMIC DNA]</scope>
    <source>
        <strain evidence="4">Foshan</strain>
    </source>
</reference>
<dbReference type="InterPro" id="IPR058912">
    <property type="entry name" value="HTH_animal"/>
</dbReference>
<evidence type="ECO:0000313" key="4">
    <source>
        <dbReference type="Proteomes" id="UP000069940"/>
    </source>
</evidence>
<name>A0ABM1YEH8_AEDAL</name>
<dbReference type="Proteomes" id="UP000069940">
    <property type="component" value="Unassembled WGS sequence"/>
</dbReference>
<dbReference type="PANTHER" id="PTHR21301">
    <property type="entry name" value="REVERSE TRANSCRIPTASE"/>
    <property type="match status" value="1"/>
</dbReference>
<dbReference type="InterPro" id="IPR000477">
    <property type="entry name" value="RT_dom"/>
</dbReference>
<evidence type="ECO:0000313" key="3">
    <source>
        <dbReference type="EnsemblMetazoa" id="AALFPA23_008434.P11388"/>
    </source>
</evidence>